<name>A0A1Q5UAW0_9EURO</name>
<feature type="region of interest" description="Disordered" evidence="1">
    <location>
        <begin position="41"/>
        <end position="67"/>
    </location>
</feature>
<dbReference type="EMBL" id="MNBE01000474">
    <property type="protein sequence ID" value="OKP09614.1"/>
    <property type="molecule type" value="Genomic_DNA"/>
</dbReference>
<protein>
    <submittedName>
        <fullName evidence="2">Uncharacterized protein</fullName>
    </submittedName>
</protein>
<sequence>MAVGTSGDNSSECTRLMERLGWQLVGRPSNATDVTCLGDRYGEDLSAPRQPGLGSTREEPDLTPWKRRPLRKDGLSIVCICVT</sequence>
<evidence type="ECO:0000313" key="3">
    <source>
        <dbReference type="Proteomes" id="UP000186955"/>
    </source>
</evidence>
<gene>
    <name evidence="2" type="ORF">PENSUB_4885</name>
</gene>
<reference evidence="2 3" key="1">
    <citation type="submission" date="2016-10" db="EMBL/GenBank/DDBJ databases">
        <title>Genome sequence of the ascomycete fungus Penicillium subrubescens.</title>
        <authorList>
            <person name="De Vries R.P."/>
            <person name="Peng M."/>
            <person name="Dilokpimol A."/>
            <person name="Hilden K."/>
            <person name="Makela M.R."/>
            <person name="Grigoriev I."/>
            <person name="Riley R."/>
            <person name="Granchi Z."/>
        </authorList>
    </citation>
    <scope>NUCLEOTIDE SEQUENCE [LARGE SCALE GENOMIC DNA]</scope>
    <source>
        <strain evidence="2 3">CBS 132785</strain>
    </source>
</reference>
<evidence type="ECO:0000256" key="1">
    <source>
        <dbReference type="SAM" id="MobiDB-lite"/>
    </source>
</evidence>
<accession>A0A1Q5UAW0</accession>
<comment type="caution">
    <text evidence="2">The sequence shown here is derived from an EMBL/GenBank/DDBJ whole genome shotgun (WGS) entry which is preliminary data.</text>
</comment>
<proteinExistence type="predicted"/>
<keyword evidence="3" id="KW-1185">Reference proteome</keyword>
<evidence type="ECO:0000313" key="2">
    <source>
        <dbReference type="EMBL" id="OKP09614.1"/>
    </source>
</evidence>
<organism evidence="2 3">
    <name type="scientific">Penicillium subrubescens</name>
    <dbReference type="NCBI Taxonomy" id="1316194"/>
    <lineage>
        <taxon>Eukaryota</taxon>
        <taxon>Fungi</taxon>
        <taxon>Dikarya</taxon>
        <taxon>Ascomycota</taxon>
        <taxon>Pezizomycotina</taxon>
        <taxon>Eurotiomycetes</taxon>
        <taxon>Eurotiomycetidae</taxon>
        <taxon>Eurotiales</taxon>
        <taxon>Aspergillaceae</taxon>
        <taxon>Penicillium</taxon>
    </lineage>
</organism>
<dbReference type="AlphaFoldDB" id="A0A1Q5UAW0"/>
<dbReference type="Proteomes" id="UP000186955">
    <property type="component" value="Unassembled WGS sequence"/>
</dbReference>